<organism evidence="2 3">
    <name type="scientific">Pleurodeles waltl</name>
    <name type="common">Iberian ribbed newt</name>
    <dbReference type="NCBI Taxonomy" id="8319"/>
    <lineage>
        <taxon>Eukaryota</taxon>
        <taxon>Metazoa</taxon>
        <taxon>Chordata</taxon>
        <taxon>Craniata</taxon>
        <taxon>Vertebrata</taxon>
        <taxon>Euteleostomi</taxon>
        <taxon>Amphibia</taxon>
        <taxon>Batrachia</taxon>
        <taxon>Caudata</taxon>
        <taxon>Salamandroidea</taxon>
        <taxon>Salamandridae</taxon>
        <taxon>Pleurodelinae</taxon>
        <taxon>Pleurodeles</taxon>
    </lineage>
</organism>
<comment type="caution">
    <text evidence="2">The sequence shown here is derived from an EMBL/GenBank/DDBJ whole genome shotgun (WGS) entry which is preliminary data.</text>
</comment>
<dbReference type="AlphaFoldDB" id="A0AAV7KZ81"/>
<feature type="region of interest" description="Disordered" evidence="1">
    <location>
        <begin position="117"/>
        <end position="145"/>
    </location>
</feature>
<feature type="compositionally biased region" description="Basic residues" evidence="1">
    <location>
        <begin position="127"/>
        <end position="139"/>
    </location>
</feature>
<evidence type="ECO:0000256" key="1">
    <source>
        <dbReference type="SAM" id="MobiDB-lite"/>
    </source>
</evidence>
<feature type="region of interest" description="Disordered" evidence="1">
    <location>
        <begin position="1"/>
        <end position="49"/>
    </location>
</feature>
<feature type="region of interest" description="Disordered" evidence="1">
    <location>
        <begin position="61"/>
        <end position="89"/>
    </location>
</feature>
<dbReference type="Proteomes" id="UP001066276">
    <property type="component" value="Chromosome 12"/>
</dbReference>
<feature type="region of interest" description="Disordered" evidence="1">
    <location>
        <begin position="164"/>
        <end position="195"/>
    </location>
</feature>
<evidence type="ECO:0000313" key="3">
    <source>
        <dbReference type="Proteomes" id="UP001066276"/>
    </source>
</evidence>
<gene>
    <name evidence="2" type="ORF">NDU88_004947</name>
</gene>
<protein>
    <submittedName>
        <fullName evidence="2">Uncharacterized protein</fullName>
    </submittedName>
</protein>
<feature type="compositionally biased region" description="Polar residues" evidence="1">
    <location>
        <begin position="1"/>
        <end position="12"/>
    </location>
</feature>
<dbReference type="EMBL" id="JANPWB010000016">
    <property type="protein sequence ID" value="KAJ1084801.1"/>
    <property type="molecule type" value="Genomic_DNA"/>
</dbReference>
<proteinExistence type="predicted"/>
<sequence length="195" mass="21506">MSPKQTCTSRNLAQGDEGRHTNITGQGLNCEQREEGQPRYPCVRSGRSANFAPAGHTLRRTWSTSSATRAPQRLGNEKPAGKCKPSSPPRIVDLQRLSSTASVFSAARLTVLPHPFHASPRSWPQGRPHKPHGSRHRAARSSQRQSFWALPGRLMPCGRCRGSTKQDICTGPKRSLNLSNHRGRHLNHAPTDDQS</sequence>
<name>A0AAV7KZ81_PLEWA</name>
<evidence type="ECO:0000313" key="2">
    <source>
        <dbReference type="EMBL" id="KAJ1084801.1"/>
    </source>
</evidence>
<keyword evidence="3" id="KW-1185">Reference proteome</keyword>
<reference evidence="2" key="1">
    <citation type="journal article" date="2022" name="bioRxiv">
        <title>Sequencing and chromosome-scale assembly of the giantPleurodeles waltlgenome.</title>
        <authorList>
            <person name="Brown T."/>
            <person name="Elewa A."/>
            <person name="Iarovenko S."/>
            <person name="Subramanian E."/>
            <person name="Araus A.J."/>
            <person name="Petzold A."/>
            <person name="Susuki M."/>
            <person name="Suzuki K.-i.T."/>
            <person name="Hayashi T."/>
            <person name="Toyoda A."/>
            <person name="Oliveira C."/>
            <person name="Osipova E."/>
            <person name="Leigh N.D."/>
            <person name="Simon A."/>
            <person name="Yun M.H."/>
        </authorList>
    </citation>
    <scope>NUCLEOTIDE SEQUENCE</scope>
    <source>
        <strain evidence="2">20211129_DDA</strain>
        <tissue evidence="2">Liver</tissue>
    </source>
</reference>
<accession>A0AAV7KZ81</accession>